<dbReference type="GeneID" id="85349548"/>
<sequence>MPATVSLMPFDTSTRCHTISAPLLSLSRFITSSNRRYDSTTSLNAITSQLAMERGSYIYRTSSACQLLVSPEYRTLCGAVIWYKRICIHTVRTFNSRDHPRAACLCPSQQNLLRTPSWFPRTQASGSHMSFTEAFQMTSLLKSLISMVAE</sequence>
<gene>
    <name evidence="1" type="ORF">EV420DRAFT_1134176</name>
</gene>
<name>A0AA39JCU7_ARMTA</name>
<evidence type="ECO:0000313" key="1">
    <source>
        <dbReference type="EMBL" id="KAK0440421.1"/>
    </source>
</evidence>
<protein>
    <submittedName>
        <fullName evidence="1">Uncharacterized protein</fullName>
    </submittedName>
</protein>
<accession>A0AA39JCU7</accession>
<proteinExistence type="predicted"/>
<organism evidence="1 2">
    <name type="scientific">Armillaria tabescens</name>
    <name type="common">Ringless honey mushroom</name>
    <name type="synonym">Agaricus tabescens</name>
    <dbReference type="NCBI Taxonomy" id="1929756"/>
    <lineage>
        <taxon>Eukaryota</taxon>
        <taxon>Fungi</taxon>
        <taxon>Dikarya</taxon>
        <taxon>Basidiomycota</taxon>
        <taxon>Agaricomycotina</taxon>
        <taxon>Agaricomycetes</taxon>
        <taxon>Agaricomycetidae</taxon>
        <taxon>Agaricales</taxon>
        <taxon>Marasmiineae</taxon>
        <taxon>Physalacriaceae</taxon>
        <taxon>Desarmillaria</taxon>
    </lineage>
</organism>
<dbReference type="EMBL" id="JAUEPS010000077">
    <property type="protein sequence ID" value="KAK0440421.1"/>
    <property type="molecule type" value="Genomic_DNA"/>
</dbReference>
<comment type="caution">
    <text evidence="1">The sequence shown here is derived from an EMBL/GenBank/DDBJ whole genome shotgun (WGS) entry which is preliminary data.</text>
</comment>
<evidence type="ECO:0000313" key="2">
    <source>
        <dbReference type="Proteomes" id="UP001175211"/>
    </source>
</evidence>
<dbReference type="RefSeq" id="XP_060323582.1">
    <property type="nucleotide sequence ID" value="XM_060466000.1"/>
</dbReference>
<keyword evidence="2" id="KW-1185">Reference proteome</keyword>
<reference evidence="1" key="1">
    <citation type="submission" date="2023-06" db="EMBL/GenBank/DDBJ databases">
        <authorList>
            <consortium name="Lawrence Berkeley National Laboratory"/>
            <person name="Ahrendt S."/>
            <person name="Sahu N."/>
            <person name="Indic B."/>
            <person name="Wong-Bajracharya J."/>
            <person name="Merenyi Z."/>
            <person name="Ke H.-M."/>
            <person name="Monk M."/>
            <person name="Kocsube S."/>
            <person name="Drula E."/>
            <person name="Lipzen A."/>
            <person name="Balint B."/>
            <person name="Henrissat B."/>
            <person name="Andreopoulos B."/>
            <person name="Martin F.M."/>
            <person name="Harder C.B."/>
            <person name="Rigling D."/>
            <person name="Ford K.L."/>
            <person name="Foster G.D."/>
            <person name="Pangilinan J."/>
            <person name="Papanicolaou A."/>
            <person name="Barry K."/>
            <person name="LaButti K."/>
            <person name="Viragh M."/>
            <person name="Koriabine M."/>
            <person name="Yan M."/>
            <person name="Riley R."/>
            <person name="Champramary S."/>
            <person name="Plett K.L."/>
            <person name="Tsai I.J."/>
            <person name="Slot J."/>
            <person name="Sipos G."/>
            <person name="Plett J."/>
            <person name="Nagy L.G."/>
            <person name="Grigoriev I.V."/>
        </authorList>
    </citation>
    <scope>NUCLEOTIDE SEQUENCE</scope>
    <source>
        <strain evidence="1">CCBAS 213</strain>
    </source>
</reference>
<dbReference type="AlphaFoldDB" id="A0AA39JCU7"/>
<dbReference type="Proteomes" id="UP001175211">
    <property type="component" value="Unassembled WGS sequence"/>
</dbReference>